<evidence type="ECO:0000259" key="5">
    <source>
        <dbReference type="Pfam" id="PF04198"/>
    </source>
</evidence>
<dbReference type="InterPro" id="IPR037171">
    <property type="entry name" value="NagB/RpiA_transferase-like"/>
</dbReference>
<dbReference type="PANTHER" id="PTHR34294:SF1">
    <property type="entry name" value="TRANSCRIPTIONAL REGULATOR LSRR"/>
    <property type="match status" value="1"/>
</dbReference>
<evidence type="ECO:0000313" key="6">
    <source>
        <dbReference type="EMBL" id="RKR76634.1"/>
    </source>
</evidence>
<dbReference type="EMBL" id="RBKS01000001">
    <property type="protein sequence ID" value="RKR76634.1"/>
    <property type="molecule type" value="Genomic_DNA"/>
</dbReference>
<dbReference type="SUPFAM" id="SSF88659">
    <property type="entry name" value="Sigma3 and sigma4 domains of RNA polymerase sigma factors"/>
    <property type="match status" value="1"/>
</dbReference>
<dbReference type="Pfam" id="PF04198">
    <property type="entry name" value="Sugar-bind"/>
    <property type="match status" value="1"/>
</dbReference>
<comment type="similarity">
    <text evidence="1">Belongs to the SorC transcriptional regulatory family.</text>
</comment>
<name>A0A495IKY4_9MICO</name>
<evidence type="ECO:0000256" key="2">
    <source>
        <dbReference type="ARBA" id="ARBA00023015"/>
    </source>
</evidence>
<feature type="domain" description="Sugar-binding" evidence="5">
    <location>
        <begin position="66"/>
        <end position="320"/>
    </location>
</feature>
<comment type="caution">
    <text evidence="6">The sequence shown here is derived from an EMBL/GenBank/DDBJ whole genome shotgun (WGS) entry which is preliminary data.</text>
</comment>
<dbReference type="SUPFAM" id="SSF100950">
    <property type="entry name" value="NagB/RpiA/CoA transferase-like"/>
    <property type="match status" value="1"/>
</dbReference>
<sequence length="328" mass="34949">MTFETQSSDKTQDALRASHLYYLQDLTMEAIARELGTSRSSVSRLLSFARESGLVDIQIKSPLDQATVISEALHRRWGVVAHVVPVPDQTTDVDRLDRVALSAARILTQFVDSNMVIGVAWGSTVSAISRYLVPKATHGSTIVQLNGAANTRTTGIVYASEILRRFGDAFGATVQQFPVPAFFDDPETKLALWRERSTKRVLEFQEAMDVVLFGIGAANALVPSHVYSGGYLEAADHESLAAEGVVGDVATVFFRADGSSTDITLNKRASGPDFATIRRAPRRVCVAAGVAKAEGLRGALAAGLVTDVIVDESCARALLEAPGAGAGA</sequence>
<keyword evidence="3 6" id="KW-0238">DNA-binding</keyword>
<dbReference type="GO" id="GO:0003677">
    <property type="term" value="F:DNA binding"/>
    <property type="evidence" value="ECO:0007669"/>
    <property type="project" value="UniProtKB-KW"/>
</dbReference>
<gene>
    <name evidence="6" type="ORF">C8E83_3811</name>
</gene>
<dbReference type="InterPro" id="IPR036388">
    <property type="entry name" value="WH-like_DNA-bd_sf"/>
</dbReference>
<accession>A0A495IKY4</accession>
<evidence type="ECO:0000256" key="3">
    <source>
        <dbReference type="ARBA" id="ARBA00023125"/>
    </source>
</evidence>
<dbReference type="GO" id="GO:0030246">
    <property type="term" value="F:carbohydrate binding"/>
    <property type="evidence" value="ECO:0007669"/>
    <property type="project" value="InterPro"/>
</dbReference>
<dbReference type="Gene3D" id="3.40.50.1360">
    <property type="match status" value="1"/>
</dbReference>
<dbReference type="Gene3D" id="1.10.10.10">
    <property type="entry name" value="Winged helix-like DNA-binding domain superfamily/Winged helix DNA-binding domain"/>
    <property type="match status" value="1"/>
</dbReference>
<reference evidence="6 7" key="1">
    <citation type="submission" date="2018-10" db="EMBL/GenBank/DDBJ databases">
        <title>Sequencing the genomes of 1000 actinobacteria strains.</title>
        <authorList>
            <person name="Klenk H.-P."/>
        </authorList>
    </citation>
    <scope>NUCLEOTIDE SEQUENCE [LARGE SCALE GENOMIC DNA]</scope>
    <source>
        <strain evidence="6 7">DSM 17894</strain>
    </source>
</reference>
<organism evidence="6 7">
    <name type="scientific">Frondihabitans australicus</name>
    <dbReference type="NCBI Taxonomy" id="386892"/>
    <lineage>
        <taxon>Bacteria</taxon>
        <taxon>Bacillati</taxon>
        <taxon>Actinomycetota</taxon>
        <taxon>Actinomycetes</taxon>
        <taxon>Micrococcales</taxon>
        <taxon>Microbacteriaceae</taxon>
        <taxon>Frondihabitans</taxon>
    </lineage>
</organism>
<dbReference type="InterPro" id="IPR007324">
    <property type="entry name" value="Sugar-bd_dom_put"/>
</dbReference>
<proteinExistence type="inferred from homology"/>
<dbReference type="AlphaFoldDB" id="A0A495IKY4"/>
<keyword evidence="4" id="KW-0804">Transcription</keyword>
<evidence type="ECO:0000256" key="4">
    <source>
        <dbReference type="ARBA" id="ARBA00023163"/>
    </source>
</evidence>
<keyword evidence="2" id="KW-0805">Transcription regulation</keyword>
<dbReference type="InterPro" id="IPR013324">
    <property type="entry name" value="RNA_pol_sigma_r3/r4-like"/>
</dbReference>
<dbReference type="PANTHER" id="PTHR34294">
    <property type="entry name" value="TRANSCRIPTIONAL REGULATOR-RELATED"/>
    <property type="match status" value="1"/>
</dbReference>
<evidence type="ECO:0000313" key="7">
    <source>
        <dbReference type="Proteomes" id="UP000280008"/>
    </source>
</evidence>
<dbReference type="InterPro" id="IPR051054">
    <property type="entry name" value="SorC_transcr_regulators"/>
</dbReference>
<dbReference type="Proteomes" id="UP000280008">
    <property type="component" value="Unassembled WGS sequence"/>
</dbReference>
<protein>
    <submittedName>
        <fullName evidence="6">DNA-binding transcriptional regulator LsrR (DeoR family)</fullName>
    </submittedName>
</protein>
<keyword evidence="7" id="KW-1185">Reference proteome</keyword>
<evidence type="ECO:0000256" key="1">
    <source>
        <dbReference type="ARBA" id="ARBA00010466"/>
    </source>
</evidence>